<organism evidence="1 2">
    <name type="scientific">Aspergillus ruber (strain CBS 135680)</name>
    <dbReference type="NCBI Taxonomy" id="1388766"/>
    <lineage>
        <taxon>Eukaryota</taxon>
        <taxon>Fungi</taxon>
        <taxon>Dikarya</taxon>
        <taxon>Ascomycota</taxon>
        <taxon>Pezizomycotina</taxon>
        <taxon>Eurotiomycetes</taxon>
        <taxon>Eurotiomycetidae</taxon>
        <taxon>Eurotiales</taxon>
        <taxon>Aspergillaceae</taxon>
        <taxon>Aspergillus</taxon>
        <taxon>Aspergillus subgen. Aspergillus</taxon>
    </lineage>
</organism>
<reference evidence="2" key="1">
    <citation type="journal article" date="2014" name="Nat. Commun.">
        <title>Genomic adaptations of the halophilic Dead Sea filamentous fungus Eurotium rubrum.</title>
        <authorList>
            <person name="Kis-Papo T."/>
            <person name="Weig A.R."/>
            <person name="Riley R."/>
            <person name="Persoh D."/>
            <person name="Salamov A."/>
            <person name="Sun H."/>
            <person name="Lipzen A."/>
            <person name="Wasser S.P."/>
            <person name="Rambold G."/>
            <person name="Grigoriev I.V."/>
            <person name="Nevo E."/>
        </authorList>
    </citation>
    <scope>NUCLEOTIDE SEQUENCE [LARGE SCALE GENOMIC DNA]</scope>
    <source>
        <strain evidence="2">CBS 135680</strain>
    </source>
</reference>
<evidence type="ECO:0000313" key="1">
    <source>
        <dbReference type="EMBL" id="EYE90830.1"/>
    </source>
</evidence>
<dbReference type="HOGENOM" id="CLU_1834768_0_0_1"/>
<dbReference type="EMBL" id="KK088452">
    <property type="protein sequence ID" value="EYE90830.1"/>
    <property type="molecule type" value="Genomic_DNA"/>
</dbReference>
<dbReference type="RefSeq" id="XP_040634520.1">
    <property type="nucleotide sequence ID" value="XM_040779813.1"/>
</dbReference>
<proteinExistence type="predicted"/>
<dbReference type="GeneID" id="63694937"/>
<gene>
    <name evidence="1" type="ORF">EURHEDRAFT_390005</name>
</gene>
<name>A0A017S3Q8_ASPRC</name>
<accession>A0A017S3Q8</accession>
<keyword evidence="2" id="KW-1185">Reference proteome</keyword>
<dbReference type="Proteomes" id="UP000019804">
    <property type="component" value="Unassembled WGS sequence"/>
</dbReference>
<evidence type="ECO:0000313" key="2">
    <source>
        <dbReference type="Proteomes" id="UP000019804"/>
    </source>
</evidence>
<dbReference type="OrthoDB" id="4490955at2759"/>
<protein>
    <submittedName>
        <fullName evidence="1">Uncharacterized protein</fullName>
    </submittedName>
</protein>
<dbReference type="AlphaFoldDB" id="A0A017S3Q8"/>
<sequence length="140" mass="15937">MYQPLQSLVSWVTSERGIYILRRTGLAIQAICVARSLWAYHSTDKELVEARKEADNTKKGLERLLIATTFLLRLEKALRRRQEEVLKEALESTGVLSEVVVDDAVDRLFTEVLPTADIKEFPDLFHDIIEGEETDSGSYP</sequence>